<dbReference type="AlphaFoldDB" id="A0A6C0EDS8"/>
<accession>A0A6C0EDS8</accession>
<proteinExistence type="predicted"/>
<name>A0A6C0EDS8_9ZZZZ</name>
<evidence type="ECO:0000313" key="1">
    <source>
        <dbReference type="EMBL" id="QHT26419.1"/>
    </source>
</evidence>
<dbReference type="EMBL" id="MN739788">
    <property type="protein sequence ID" value="QHT26419.1"/>
    <property type="molecule type" value="Genomic_DNA"/>
</dbReference>
<reference evidence="1" key="1">
    <citation type="journal article" date="2020" name="Nature">
        <title>Giant virus diversity and host interactions through global metagenomics.</title>
        <authorList>
            <person name="Schulz F."/>
            <person name="Roux S."/>
            <person name="Paez-Espino D."/>
            <person name="Jungbluth S."/>
            <person name="Walsh D.A."/>
            <person name="Denef V.J."/>
            <person name="McMahon K.D."/>
            <person name="Konstantinidis K.T."/>
            <person name="Eloe-Fadrosh E.A."/>
            <person name="Kyrpides N.C."/>
            <person name="Woyke T."/>
        </authorList>
    </citation>
    <scope>NUCLEOTIDE SEQUENCE</scope>
    <source>
        <strain evidence="1">GVMAG-M-3300023179-27</strain>
    </source>
</reference>
<sequence>MYILLKSAKNNPAKLKEAIKISNLANNIVITKLKHPSMFMLYGGTTLKEIIDKANKLVETIKINNINYESNKKYTELLIKYIGKLKENKQIGTELDEELKNLMTNISTLDNLLTKYA</sequence>
<organism evidence="1">
    <name type="scientific">viral metagenome</name>
    <dbReference type="NCBI Taxonomy" id="1070528"/>
    <lineage>
        <taxon>unclassified sequences</taxon>
        <taxon>metagenomes</taxon>
        <taxon>organismal metagenomes</taxon>
    </lineage>
</organism>
<protein>
    <submittedName>
        <fullName evidence="1">Uncharacterized protein</fullName>
    </submittedName>
</protein>